<dbReference type="GO" id="GO:0046872">
    <property type="term" value="F:metal ion binding"/>
    <property type="evidence" value="ECO:0007669"/>
    <property type="project" value="UniProtKB-KW"/>
</dbReference>
<dbReference type="EMBL" id="FONN01000002">
    <property type="protein sequence ID" value="SFE39456.1"/>
    <property type="molecule type" value="Genomic_DNA"/>
</dbReference>
<dbReference type="GO" id="GO:0016829">
    <property type="term" value="F:lyase activity"/>
    <property type="evidence" value="ECO:0007669"/>
    <property type="project" value="UniProtKB-KW"/>
</dbReference>
<dbReference type="SFLD" id="SFLDG00179">
    <property type="entry name" value="mandelate_racemase"/>
    <property type="match status" value="1"/>
</dbReference>
<dbReference type="InterPro" id="IPR036849">
    <property type="entry name" value="Enolase-like_C_sf"/>
</dbReference>
<feature type="domain" description="Mandelate racemase/muconate lactonizing enzyme C-terminal" evidence="3">
    <location>
        <begin position="146"/>
        <end position="307"/>
    </location>
</feature>
<dbReference type="Pfam" id="PF02746">
    <property type="entry name" value="MR_MLE_N"/>
    <property type="match status" value="1"/>
</dbReference>
<organism evidence="4 5">
    <name type="scientific">Paenibacillus algorifonticola</name>
    <dbReference type="NCBI Taxonomy" id="684063"/>
    <lineage>
        <taxon>Bacteria</taxon>
        <taxon>Bacillati</taxon>
        <taxon>Bacillota</taxon>
        <taxon>Bacilli</taxon>
        <taxon>Bacillales</taxon>
        <taxon>Paenibacillaceae</taxon>
        <taxon>Paenibacillus</taxon>
    </lineage>
</organism>
<dbReference type="InterPro" id="IPR029017">
    <property type="entry name" value="Enolase-like_N"/>
</dbReference>
<dbReference type="Proteomes" id="UP000183410">
    <property type="component" value="Unassembled WGS sequence"/>
</dbReference>
<dbReference type="CDD" id="cd03316">
    <property type="entry name" value="MR_like"/>
    <property type="match status" value="1"/>
</dbReference>
<name>A0A1I2A6J2_9BACL</name>
<dbReference type="SMART" id="SM00922">
    <property type="entry name" value="MR_MLE"/>
    <property type="match status" value="1"/>
</dbReference>
<dbReference type="InterPro" id="IPR013342">
    <property type="entry name" value="Mandelate_racemase_C"/>
</dbReference>
<proteinExistence type="predicted"/>
<gene>
    <name evidence="4" type="ORF">SAMN04487969_102319</name>
</gene>
<dbReference type="RefSeq" id="WP_046230069.1">
    <property type="nucleotide sequence ID" value="NZ_FONN01000002.1"/>
</dbReference>
<dbReference type="InterPro" id="IPR034593">
    <property type="entry name" value="DgoD-like"/>
</dbReference>
<dbReference type="AlphaFoldDB" id="A0A1I2A6J2"/>
<dbReference type="SFLD" id="SFLDS00001">
    <property type="entry name" value="Enolase"/>
    <property type="match status" value="1"/>
</dbReference>
<dbReference type="Gene3D" id="3.20.20.120">
    <property type="entry name" value="Enolase-like C-terminal domain"/>
    <property type="match status" value="1"/>
</dbReference>
<protein>
    <submittedName>
        <fullName evidence="4">Mandelate racemase / muconate lactonizing enzyme, N-terminal domain</fullName>
    </submittedName>
</protein>
<evidence type="ECO:0000259" key="3">
    <source>
        <dbReference type="SMART" id="SM00922"/>
    </source>
</evidence>
<dbReference type="Gene3D" id="3.30.390.10">
    <property type="entry name" value="Enolase-like, N-terminal domain"/>
    <property type="match status" value="1"/>
</dbReference>
<keyword evidence="1" id="KW-0479">Metal-binding</keyword>
<dbReference type="SUPFAM" id="SSF51604">
    <property type="entry name" value="Enolase C-terminal domain-like"/>
    <property type="match status" value="1"/>
</dbReference>
<dbReference type="InterPro" id="IPR013341">
    <property type="entry name" value="Mandelate_racemase_N_dom"/>
</dbReference>
<evidence type="ECO:0000313" key="5">
    <source>
        <dbReference type="Proteomes" id="UP000183410"/>
    </source>
</evidence>
<dbReference type="PANTHER" id="PTHR48080:SF2">
    <property type="entry name" value="D-GALACTONATE DEHYDRATASE"/>
    <property type="match status" value="1"/>
</dbReference>
<keyword evidence="2" id="KW-0456">Lyase</keyword>
<dbReference type="PANTHER" id="PTHR48080">
    <property type="entry name" value="D-GALACTONATE DEHYDRATASE-RELATED"/>
    <property type="match status" value="1"/>
</dbReference>
<reference evidence="5" key="1">
    <citation type="submission" date="2016-10" db="EMBL/GenBank/DDBJ databases">
        <authorList>
            <person name="Varghese N."/>
            <person name="Submissions S."/>
        </authorList>
    </citation>
    <scope>NUCLEOTIDE SEQUENCE [LARGE SCALE GENOMIC DNA]</scope>
    <source>
        <strain evidence="5">CGMCC 1.10223</strain>
    </source>
</reference>
<dbReference type="InterPro" id="IPR029065">
    <property type="entry name" value="Enolase_C-like"/>
</dbReference>
<accession>A0A1I2A6J2</accession>
<evidence type="ECO:0000313" key="4">
    <source>
        <dbReference type="EMBL" id="SFE39456.1"/>
    </source>
</evidence>
<dbReference type="SUPFAM" id="SSF54826">
    <property type="entry name" value="Enolase N-terminal domain-like"/>
    <property type="match status" value="1"/>
</dbReference>
<dbReference type="Pfam" id="PF13378">
    <property type="entry name" value="MR_MLE_C"/>
    <property type="match status" value="1"/>
</dbReference>
<evidence type="ECO:0000256" key="2">
    <source>
        <dbReference type="ARBA" id="ARBA00023239"/>
    </source>
</evidence>
<sequence>MINKETYEETLAHVRTSSNPTQLRITDIRFTDIVGGPFHSSLIKVYTNQGLVGFGEVRDGADKVYAQMLKARLLGENPCHVDKLFRRIKQFGGHARQGGGVSGLEIALWDLAGKAYGVPVYQMLGGRFRDRIRMYCDTEVVGKDTGKAMGEALKKRMDEGFTFLKMDLGIGQIIHEPGTLSAPLGFLEEMREKSRNRYNQNFDGMSDEQLREITNRHYDIYNIAHPFTAIQVTEKGLDLLEQYVADVRSVIGYQVPLAIDHFGHIGLESCIKLGRRVEKFNLAWMEDMLPWQYTEQYAKLARAVATPICTGEDIYLKENFKPLLEAGGVSVIHPDVLTTGGILETKKIGDMAQDYGAAMAIHMAESPIACLAAAHVAAATENFLALEYHSCEVPWWDDIIISSKLPNKLVQDGFITISDAPGLGIDDLNDEVLAEHLHPDIPGIWESTDSWNKLLSNDRLWS</sequence>
<keyword evidence="5" id="KW-1185">Reference proteome</keyword>
<dbReference type="OrthoDB" id="9775391at2"/>
<evidence type="ECO:0000256" key="1">
    <source>
        <dbReference type="ARBA" id="ARBA00022723"/>
    </source>
</evidence>